<keyword evidence="2" id="KW-1185">Reference proteome</keyword>
<proteinExistence type="predicted"/>
<dbReference type="AlphaFoldDB" id="A0A0B7G1D9"/>
<dbReference type="EMBL" id="LN679193">
    <property type="protein sequence ID" value="CEL64011.1"/>
    <property type="molecule type" value="Genomic_DNA"/>
</dbReference>
<evidence type="ECO:0000313" key="1">
    <source>
        <dbReference type="EMBL" id="CEL64011.1"/>
    </source>
</evidence>
<dbReference type="Proteomes" id="UP000059188">
    <property type="component" value="Unassembled WGS sequence"/>
</dbReference>
<dbReference type="OrthoDB" id="10051892at2759"/>
<organism evidence="1 2">
    <name type="scientific">Thanatephorus cucumeris (strain AG1-IB / isolate 7/3/14)</name>
    <name type="common">Lettuce bottom rot fungus</name>
    <name type="synonym">Rhizoctonia solani</name>
    <dbReference type="NCBI Taxonomy" id="1108050"/>
    <lineage>
        <taxon>Eukaryota</taxon>
        <taxon>Fungi</taxon>
        <taxon>Dikarya</taxon>
        <taxon>Basidiomycota</taxon>
        <taxon>Agaricomycotina</taxon>
        <taxon>Agaricomycetes</taxon>
        <taxon>Cantharellales</taxon>
        <taxon>Ceratobasidiaceae</taxon>
        <taxon>Rhizoctonia</taxon>
        <taxon>Rhizoctonia solani AG-1</taxon>
    </lineage>
</organism>
<evidence type="ECO:0000313" key="2">
    <source>
        <dbReference type="Proteomes" id="UP000059188"/>
    </source>
</evidence>
<accession>A0A0B7G1D9</accession>
<evidence type="ECO:0008006" key="3">
    <source>
        <dbReference type="Google" id="ProtNLM"/>
    </source>
</evidence>
<protein>
    <recommendedName>
        <fullName evidence="3">FAD dependent oxidoreductase domain-containing protein</fullName>
    </recommendedName>
</protein>
<reference evidence="1 2" key="1">
    <citation type="submission" date="2014-11" db="EMBL/GenBank/DDBJ databases">
        <authorList>
            <person name="Wibberg Daniel"/>
        </authorList>
    </citation>
    <scope>NUCLEOTIDE SEQUENCE [LARGE SCALE GENOMIC DNA]</scope>
    <source>
        <strain evidence="1">Rhizoctonia solani AG1-IB 7/3/14</strain>
    </source>
</reference>
<gene>
    <name evidence="1" type="ORF">RSOLAG1IB_10994</name>
</gene>
<name>A0A0B7G1D9_THACB</name>
<sequence length="330" mass="36639">MDEQKRTRVAQAEQIHGLQAISLQILRGIIPTFDSRLYKHGGRILESNGQLQLGATNINFEPGSLPDTLFISRLSLEQLLREYVRSIPTIEIIQGSVTGIAPDITGQRIERVTAQAKGCGSELLEFDTAMFADCTGPATIGLRLLEKTHNVGWGPFPKTSYDPKISYATALILVPDRLKEILPIFTRGLDEYSTFSKLGYVKSIIPHPEQDDRMVCMVRSDEDYLMCGVGGWNLSPETRPRSFSDYIQQVDSIWQNASDGKSAEGDASRMAVMDSLRVIEAALSEDGVVPEFKYCKMGSCYKIDYANALKPSNFVTIGDSFLRESNHTEA</sequence>